<evidence type="ECO:0000256" key="3">
    <source>
        <dbReference type="ARBA" id="ARBA00022475"/>
    </source>
</evidence>
<keyword evidence="3" id="KW-1003">Cell membrane</keyword>
<dbReference type="GO" id="GO:0016020">
    <property type="term" value="C:membrane"/>
    <property type="evidence" value="ECO:0007669"/>
    <property type="project" value="UniProtKB-SubCell"/>
</dbReference>
<keyword evidence="4 7" id="KW-0812">Transmembrane</keyword>
<feature type="transmembrane region" description="Helical" evidence="7">
    <location>
        <begin position="185"/>
        <end position="202"/>
    </location>
</feature>
<keyword evidence="6 7" id="KW-0472">Membrane</keyword>
<feature type="transmembrane region" description="Helical" evidence="7">
    <location>
        <begin position="310"/>
        <end position="328"/>
    </location>
</feature>
<keyword evidence="2" id="KW-0813">Transport</keyword>
<evidence type="ECO:0000313" key="9">
    <source>
        <dbReference type="Proteomes" id="UP000199208"/>
    </source>
</evidence>
<evidence type="ECO:0000256" key="1">
    <source>
        <dbReference type="ARBA" id="ARBA00004141"/>
    </source>
</evidence>
<proteinExistence type="predicted"/>
<feature type="transmembrane region" description="Helical" evidence="7">
    <location>
        <begin position="209"/>
        <end position="231"/>
    </location>
</feature>
<feature type="transmembrane region" description="Helical" evidence="7">
    <location>
        <begin position="53"/>
        <end position="71"/>
    </location>
</feature>
<feature type="transmembrane region" description="Helical" evidence="7">
    <location>
        <begin position="78"/>
        <end position="99"/>
    </location>
</feature>
<dbReference type="PANTHER" id="PTHR36838">
    <property type="entry name" value="AUXIN EFFLUX CARRIER FAMILY PROTEIN"/>
    <property type="match status" value="1"/>
</dbReference>
<feature type="transmembrane region" description="Helical" evidence="7">
    <location>
        <begin position="276"/>
        <end position="295"/>
    </location>
</feature>
<dbReference type="EMBL" id="FMWL01000017">
    <property type="protein sequence ID" value="SCZ81202.1"/>
    <property type="molecule type" value="Genomic_DNA"/>
</dbReference>
<name>A0A1G5S457_9FIRM</name>
<feature type="transmembrane region" description="Helical" evidence="7">
    <location>
        <begin position="251"/>
        <end position="269"/>
    </location>
</feature>
<dbReference type="Pfam" id="PF03547">
    <property type="entry name" value="Mem_trans"/>
    <property type="match status" value="1"/>
</dbReference>
<sequence>MNKFLLSISIIFLGLLTGQIAKRLLLNKTAGWEDAKASHYLAHAETTVKKMQLFAMFGLNPIVTFGAFWVVRLDDLRYAALPLIGAAAIISGGGLAYVVSRVMGHSKYQTGAFFCSGAFSNLGSFGSLFCFIFLGEASYALASMYRLLEEFLYLLVGYPIAKLHGKASEKDHEQSPLLRILKDPVFQIYITSISAGLILNFSGMHRPAFFSPMSAAIIPFSSFLLVTSIGYRLKFSAVRLYLKECIAISGVKFAAVPAIAMILSFAIGLNDLQDGLVVKVILIMSSMPPAFHSLIPPQLYGLDADMANSIWLFCTGMLILVLPVLYFLQGLI</sequence>
<comment type="subcellular location">
    <subcellularLocation>
        <location evidence="1">Membrane</location>
        <topology evidence="1">Multi-pass membrane protein</topology>
    </subcellularLocation>
</comment>
<keyword evidence="9" id="KW-1185">Reference proteome</keyword>
<protein>
    <recommendedName>
        <fullName evidence="10">Membrane transport protein</fullName>
    </recommendedName>
</protein>
<dbReference type="Proteomes" id="UP000199208">
    <property type="component" value="Unassembled WGS sequence"/>
</dbReference>
<evidence type="ECO:0000256" key="5">
    <source>
        <dbReference type="ARBA" id="ARBA00022989"/>
    </source>
</evidence>
<dbReference type="AlphaFoldDB" id="A0A1G5S457"/>
<dbReference type="OrthoDB" id="2840521at2"/>
<dbReference type="RefSeq" id="WP_092592308.1">
    <property type="nucleotide sequence ID" value="NZ_FMWL01000017.1"/>
</dbReference>
<dbReference type="PANTHER" id="PTHR36838:SF3">
    <property type="entry name" value="TRANSPORTER AUXIN EFFLUX CARRIER EC FAMILY"/>
    <property type="match status" value="1"/>
</dbReference>
<accession>A0A1G5S457</accession>
<evidence type="ECO:0000256" key="7">
    <source>
        <dbReference type="SAM" id="Phobius"/>
    </source>
</evidence>
<feature type="transmembrane region" description="Helical" evidence="7">
    <location>
        <begin position="111"/>
        <end position="135"/>
    </location>
</feature>
<evidence type="ECO:0000256" key="2">
    <source>
        <dbReference type="ARBA" id="ARBA00022448"/>
    </source>
</evidence>
<evidence type="ECO:0008006" key="10">
    <source>
        <dbReference type="Google" id="ProtNLM"/>
    </source>
</evidence>
<evidence type="ECO:0000256" key="4">
    <source>
        <dbReference type="ARBA" id="ARBA00022692"/>
    </source>
</evidence>
<organism evidence="8 9">
    <name type="scientific">Acidaminobacter hydrogenoformans DSM 2784</name>
    <dbReference type="NCBI Taxonomy" id="1120920"/>
    <lineage>
        <taxon>Bacteria</taxon>
        <taxon>Bacillati</taxon>
        <taxon>Bacillota</taxon>
        <taxon>Clostridia</taxon>
        <taxon>Peptostreptococcales</taxon>
        <taxon>Acidaminobacteraceae</taxon>
        <taxon>Acidaminobacter</taxon>
    </lineage>
</organism>
<gene>
    <name evidence="8" type="ORF">SAMN03080599_02656</name>
</gene>
<evidence type="ECO:0000256" key="6">
    <source>
        <dbReference type="ARBA" id="ARBA00023136"/>
    </source>
</evidence>
<keyword evidence="5 7" id="KW-1133">Transmembrane helix</keyword>
<evidence type="ECO:0000313" key="8">
    <source>
        <dbReference type="EMBL" id="SCZ81202.1"/>
    </source>
</evidence>
<reference evidence="8 9" key="1">
    <citation type="submission" date="2016-10" db="EMBL/GenBank/DDBJ databases">
        <authorList>
            <person name="de Groot N.N."/>
        </authorList>
    </citation>
    <scope>NUCLEOTIDE SEQUENCE [LARGE SCALE GENOMIC DNA]</scope>
    <source>
        <strain evidence="8 9">DSM 2784</strain>
    </source>
</reference>
<dbReference type="STRING" id="1120920.SAMN03080599_02656"/>
<dbReference type="GO" id="GO:0055085">
    <property type="term" value="P:transmembrane transport"/>
    <property type="evidence" value="ECO:0007669"/>
    <property type="project" value="InterPro"/>
</dbReference>
<dbReference type="InterPro" id="IPR004776">
    <property type="entry name" value="Mem_transp_PIN-like"/>
</dbReference>